<gene>
    <name evidence="2" type="ORF">Sdia_36560</name>
</gene>
<evidence type="ECO:0000313" key="3">
    <source>
        <dbReference type="Proteomes" id="UP000472710"/>
    </source>
</evidence>
<keyword evidence="3" id="KW-1185">Reference proteome</keyword>
<keyword evidence="1" id="KW-0472">Membrane</keyword>
<organism evidence="2 3">
    <name type="scientific">Streptomyces diastaticus subsp. diastaticus</name>
    <dbReference type="NCBI Taxonomy" id="68040"/>
    <lineage>
        <taxon>Bacteria</taxon>
        <taxon>Bacillati</taxon>
        <taxon>Actinomycetota</taxon>
        <taxon>Actinomycetes</taxon>
        <taxon>Kitasatosporales</taxon>
        <taxon>Streptomycetaceae</taxon>
        <taxon>Streptomyces</taxon>
        <taxon>Streptomyces diastaticus group</taxon>
    </lineage>
</organism>
<evidence type="ECO:0008006" key="4">
    <source>
        <dbReference type="Google" id="ProtNLM"/>
    </source>
</evidence>
<evidence type="ECO:0000256" key="1">
    <source>
        <dbReference type="SAM" id="Phobius"/>
    </source>
</evidence>
<keyword evidence="1" id="KW-1133">Transmembrane helix</keyword>
<reference evidence="2 3" key="1">
    <citation type="submission" date="2020-02" db="EMBL/GenBank/DDBJ databases">
        <title>Whole genome shotgun sequence of Streptomyces diastaticus subsp. diastaticus NBRC 13412.</title>
        <authorList>
            <person name="Ichikawa N."/>
            <person name="Komaki H."/>
            <person name="Tamura T."/>
        </authorList>
    </citation>
    <scope>NUCLEOTIDE SEQUENCE [LARGE SCALE GENOMIC DNA]</scope>
    <source>
        <strain evidence="2 3">NBRC 13412</strain>
    </source>
</reference>
<dbReference type="Proteomes" id="UP000472710">
    <property type="component" value="Unassembled WGS sequence"/>
</dbReference>
<dbReference type="EMBL" id="BLLN01000004">
    <property type="protein sequence ID" value="GFH72888.1"/>
    <property type="molecule type" value="Genomic_DNA"/>
</dbReference>
<sequence length="79" mass="8377">MNDVSIKFSVALTLLSGRAVHRVGEAQRRVVGRGQRDRGASSVEWVIITLAVLAGAAIIGGVILALYNRGASKVNDVEF</sequence>
<comment type="caution">
    <text evidence="2">The sequence shown here is derived from an EMBL/GenBank/DDBJ whole genome shotgun (WGS) entry which is preliminary data.</text>
</comment>
<evidence type="ECO:0000313" key="2">
    <source>
        <dbReference type="EMBL" id="GFH72888.1"/>
    </source>
</evidence>
<dbReference type="RefSeq" id="WP_189500790.1">
    <property type="nucleotide sequence ID" value="NZ_BLLN01000004.1"/>
</dbReference>
<feature type="transmembrane region" description="Helical" evidence="1">
    <location>
        <begin position="43"/>
        <end position="67"/>
    </location>
</feature>
<name>A0ABQ1CRW8_STRDI</name>
<proteinExistence type="predicted"/>
<accession>A0ABQ1CRW8</accession>
<dbReference type="GeneID" id="95073477"/>
<protein>
    <recommendedName>
        <fullName evidence="4">Class III signal peptide-containing protein</fullName>
    </recommendedName>
</protein>
<keyword evidence="1" id="KW-0812">Transmembrane</keyword>